<name>A0ABY4L6W8_THEAE</name>
<evidence type="ECO:0000313" key="2">
    <source>
        <dbReference type="Proteomes" id="UP000832041"/>
    </source>
</evidence>
<protein>
    <submittedName>
        <fullName evidence="1">Uncharacterized protein</fullName>
    </submittedName>
</protein>
<dbReference type="Proteomes" id="UP000832041">
    <property type="component" value="Chromosome"/>
</dbReference>
<gene>
    <name evidence="1" type="ORF">FOF52_14385</name>
</gene>
<reference evidence="1 2" key="1">
    <citation type="submission" date="2020-04" db="EMBL/GenBank/DDBJ databases">
        <title>Thermobifida alba genome sequencing and assembly.</title>
        <authorList>
            <person name="Luzics S."/>
            <person name="Horvath B."/>
            <person name="Nagy I."/>
            <person name="Toth A."/>
            <person name="Nagy I."/>
            <person name="Kukolya J."/>
        </authorList>
    </citation>
    <scope>NUCLEOTIDE SEQUENCE [LARGE SCALE GENOMIC DNA]</scope>
    <source>
        <strain evidence="1 2">DSM 43795</strain>
    </source>
</reference>
<dbReference type="EMBL" id="CP051627">
    <property type="protein sequence ID" value="UPT22008.1"/>
    <property type="molecule type" value="Genomic_DNA"/>
</dbReference>
<dbReference type="RefSeq" id="WP_248590483.1">
    <property type="nucleotide sequence ID" value="NZ_BAABEB010000003.1"/>
</dbReference>
<keyword evidence="2" id="KW-1185">Reference proteome</keyword>
<organism evidence="1 2">
    <name type="scientific">Thermobifida alba</name>
    <name type="common">Thermomonospora alba</name>
    <dbReference type="NCBI Taxonomy" id="53522"/>
    <lineage>
        <taxon>Bacteria</taxon>
        <taxon>Bacillati</taxon>
        <taxon>Actinomycetota</taxon>
        <taxon>Actinomycetes</taxon>
        <taxon>Streptosporangiales</taxon>
        <taxon>Nocardiopsidaceae</taxon>
        <taxon>Thermobifida</taxon>
    </lineage>
</organism>
<evidence type="ECO:0000313" key="1">
    <source>
        <dbReference type="EMBL" id="UPT22008.1"/>
    </source>
</evidence>
<accession>A0ABY4L6W8</accession>
<proteinExistence type="predicted"/>
<sequence length="79" mass="8237">MTGGDLEAAIARLRGLVAQELQREFSGAIVRPLRGGGWVAVYHGIPVTAGDAVLLRAQLAAMSSTSAEVLDLLWSVYGG</sequence>